<evidence type="ECO:0000313" key="3">
    <source>
        <dbReference type="EMBL" id="QHI98068.1"/>
    </source>
</evidence>
<dbReference type="Proteomes" id="UP000464787">
    <property type="component" value="Chromosome"/>
</dbReference>
<keyword evidence="4" id="KW-1185">Reference proteome</keyword>
<name>A0A857J5F2_9BURK</name>
<evidence type="ECO:0000313" key="4">
    <source>
        <dbReference type="Proteomes" id="UP000464787"/>
    </source>
</evidence>
<proteinExistence type="predicted"/>
<sequence>MLQEAIVTLIVLLAFGWAAWYWMPAPWRRKLAAALGRGGMRVGLGESGADRIARAVADAPGCSSCDSCGSCATPGKPGSGGTQAGERKTVRIFPSH</sequence>
<keyword evidence="2" id="KW-0812">Transmembrane</keyword>
<dbReference type="EMBL" id="CP047650">
    <property type="protein sequence ID" value="QHI98068.1"/>
    <property type="molecule type" value="Genomic_DNA"/>
</dbReference>
<feature type="transmembrane region" description="Helical" evidence="2">
    <location>
        <begin position="6"/>
        <end position="23"/>
    </location>
</feature>
<dbReference type="Pfam" id="PF20228">
    <property type="entry name" value="DUF6587"/>
    <property type="match status" value="1"/>
</dbReference>
<evidence type="ECO:0000256" key="2">
    <source>
        <dbReference type="SAM" id="Phobius"/>
    </source>
</evidence>
<keyword evidence="2" id="KW-1133">Transmembrane helix</keyword>
<keyword evidence="2" id="KW-0472">Membrane</keyword>
<dbReference type="KEGG" id="xyk:GT347_08705"/>
<dbReference type="AlphaFoldDB" id="A0A857J5F2"/>
<dbReference type="InterPro" id="IPR046494">
    <property type="entry name" value="DUF6587"/>
</dbReference>
<evidence type="ECO:0000256" key="1">
    <source>
        <dbReference type="SAM" id="MobiDB-lite"/>
    </source>
</evidence>
<gene>
    <name evidence="3" type="ORF">GT347_08705</name>
</gene>
<feature type="region of interest" description="Disordered" evidence="1">
    <location>
        <begin position="73"/>
        <end position="96"/>
    </location>
</feature>
<dbReference type="RefSeq" id="WP_160551585.1">
    <property type="nucleotide sequence ID" value="NZ_CP047650.1"/>
</dbReference>
<reference evidence="3 4" key="1">
    <citation type="submission" date="2020-01" db="EMBL/GenBank/DDBJ databases">
        <title>Genome sequencing of strain KACC 21265.</title>
        <authorList>
            <person name="Heo J."/>
            <person name="Kim S.-J."/>
            <person name="Kim J.-S."/>
            <person name="Hong S.-B."/>
            <person name="Kwon S.-W."/>
        </authorList>
    </citation>
    <scope>NUCLEOTIDE SEQUENCE [LARGE SCALE GENOMIC DNA]</scope>
    <source>
        <strain evidence="3 4">KACC 21265</strain>
    </source>
</reference>
<organism evidence="3 4">
    <name type="scientific">Xylophilus rhododendri</name>
    <dbReference type="NCBI Taxonomy" id="2697032"/>
    <lineage>
        <taxon>Bacteria</taxon>
        <taxon>Pseudomonadati</taxon>
        <taxon>Pseudomonadota</taxon>
        <taxon>Betaproteobacteria</taxon>
        <taxon>Burkholderiales</taxon>
        <taxon>Xylophilus</taxon>
    </lineage>
</organism>
<accession>A0A857J5F2</accession>
<protein>
    <submittedName>
        <fullName evidence="3">Uncharacterized protein</fullName>
    </submittedName>
</protein>